<evidence type="ECO:0000313" key="2">
    <source>
        <dbReference type="Proteomes" id="UP001280121"/>
    </source>
</evidence>
<proteinExistence type="predicted"/>
<dbReference type="EMBL" id="JANJYI010000004">
    <property type="protein sequence ID" value="KAK2653792.1"/>
    <property type="molecule type" value="Genomic_DNA"/>
</dbReference>
<sequence length="99" mass="10073">MNEGDGGGVGVGDNRGSETAHVLRMEVTVAICKRGGDQLTATICNLGADQLEPESTLVVVVAVIVALVVVTAVKPDLPLAAVELVISLAAVEPDLLSCH</sequence>
<reference evidence="1" key="1">
    <citation type="journal article" date="2023" name="Plant J.">
        <title>Genome sequences and population genomics provide insights into the demographic history, inbreeding, and mutation load of two 'living fossil' tree species of Dipteronia.</title>
        <authorList>
            <person name="Feng Y."/>
            <person name="Comes H.P."/>
            <person name="Chen J."/>
            <person name="Zhu S."/>
            <person name="Lu R."/>
            <person name="Zhang X."/>
            <person name="Li P."/>
            <person name="Qiu J."/>
            <person name="Olsen K.M."/>
            <person name="Qiu Y."/>
        </authorList>
    </citation>
    <scope>NUCLEOTIDE SEQUENCE</scope>
    <source>
        <strain evidence="1">KIB01</strain>
    </source>
</reference>
<accession>A0AAD9X6T6</accession>
<keyword evidence="2" id="KW-1185">Reference proteome</keyword>
<organism evidence="1 2">
    <name type="scientific">Dipteronia dyeriana</name>
    <dbReference type="NCBI Taxonomy" id="168575"/>
    <lineage>
        <taxon>Eukaryota</taxon>
        <taxon>Viridiplantae</taxon>
        <taxon>Streptophyta</taxon>
        <taxon>Embryophyta</taxon>
        <taxon>Tracheophyta</taxon>
        <taxon>Spermatophyta</taxon>
        <taxon>Magnoliopsida</taxon>
        <taxon>eudicotyledons</taxon>
        <taxon>Gunneridae</taxon>
        <taxon>Pentapetalae</taxon>
        <taxon>rosids</taxon>
        <taxon>malvids</taxon>
        <taxon>Sapindales</taxon>
        <taxon>Sapindaceae</taxon>
        <taxon>Hippocastanoideae</taxon>
        <taxon>Acereae</taxon>
        <taxon>Dipteronia</taxon>
    </lineage>
</organism>
<dbReference type="Proteomes" id="UP001280121">
    <property type="component" value="Unassembled WGS sequence"/>
</dbReference>
<gene>
    <name evidence="1" type="ORF">Ddye_013648</name>
</gene>
<protein>
    <submittedName>
        <fullName evidence="1">Uncharacterized protein</fullName>
    </submittedName>
</protein>
<dbReference type="AlphaFoldDB" id="A0AAD9X6T6"/>
<name>A0AAD9X6T6_9ROSI</name>
<comment type="caution">
    <text evidence="1">The sequence shown here is derived from an EMBL/GenBank/DDBJ whole genome shotgun (WGS) entry which is preliminary data.</text>
</comment>
<evidence type="ECO:0000313" key="1">
    <source>
        <dbReference type="EMBL" id="KAK2653792.1"/>
    </source>
</evidence>